<evidence type="ECO:0000256" key="6">
    <source>
        <dbReference type="ARBA" id="ARBA00023237"/>
    </source>
</evidence>
<dbReference type="SUPFAM" id="SSF74653">
    <property type="entry name" value="TolA/TonB C-terminal domain"/>
    <property type="match status" value="1"/>
</dbReference>
<reference evidence="8 9" key="1">
    <citation type="submission" date="2023-03" db="EMBL/GenBank/DDBJ databases">
        <title>Draft assemblies of triclosan tolerant bacteria isolated from returned activated sludge.</title>
        <authorList>
            <person name="Van Hamelsveld S."/>
        </authorList>
    </citation>
    <scope>NUCLEOTIDE SEQUENCE [LARGE SCALE GENOMIC DNA]</scope>
    <source>
        <strain evidence="8 9">GW210010_S58</strain>
    </source>
</reference>
<dbReference type="InterPro" id="IPR006260">
    <property type="entry name" value="TonB/TolA_C"/>
</dbReference>
<dbReference type="Proteomes" id="UP001216674">
    <property type="component" value="Unassembled WGS sequence"/>
</dbReference>
<dbReference type="EMBL" id="JARJLM010000053">
    <property type="protein sequence ID" value="MDF3831999.1"/>
    <property type="molecule type" value="Genomic_DNA"/>
</dbReference>
<keyword evidence="4" id="KW-1133">Transmembrane helix</keyword>
<dbReference type="Gene3D" id="3.55.50.30">
    <property type="match status" value="1"/>
</dbReference>
<organism evidence="8 9">
    <name type="scientific">Cupriavidus basilensis</name>
    <dbReference type="NCBI Taxonomy" id="68895"/>
    <lineage>
        <taxon>Bacteria</taxon>
        <taxon>Pseudomonadati</taxon>
        <taxon>Pseudomonadota</taxon>
        <taxon>Betaproteobacteria</taxon>
        <taxon>Burkholderiales</taxon>
        <taxon>Burkholderiaceae</taxon>
        <taxon>Cupriavidus</taxon>
    </lineage>
</organism>
<dbReference type="RefSeq" id="WP_276263726.1">
    <property type="nucleotide sequence ID" value="NZ_JARJLM010000053.1"/>
</dbReference>
<comment type="subcellular location">
    <subcellularLocation>
        <location evidence="1">Membrane</location>
        <topology evidence="1">Single-pass membrane protein</topology>
    </subcellularLocation>
</comment>
<evidence type="ECO:0000313" key="9">
    <source>
        <dbReference type="Proteomes" id="UP001216674"/>
    </source>
</evidence>
<evidence type="ECO:0000256" key="2">
    <source>
        <dbReference type="ARBA" id="ARBA00022448"/>
    </source>
</evidence>
<dbReference type="InterPro" id="IPR011662">
    <property type="entry name" value="Secretin/TonB_short_N"/>
</dbReference>
<sequence>MPAAGESARLLDFDIPAQPLNAALNRYADATGKPALFPSDIVEGRMSSAVRGRYSAEAALLLLLGGTGLVADKRSSGLGQTFVLKEAGTKAGAPRGGMAALFSAQGYAGLAQARIWQALCANARTAPGSYSVLMRFHLDADGRIQGARLLGSSGDARRDAALLEALRGVHIERPAPPAIVQQPLTMVIQPNDPVTGPRCGQDNSEF</sequence>
<dbReference type="SMART" id="SM00965">
    <property type="entry name" value="STN"/>
    <property type="match status" value="1"/>
</dbReference>
<evidence type="ECO:0000256" key="5">
    <source>
        <dbReference type="ARBA" id="ARBA00023136"/>
    </source>
</evidence>
<evidence type="ECO:0000256" key="1">
    <source>
        <dbReference type="ARBA" id="ARBA00004167"/>
    </source>
</evidence>
<dbReference type="Gene3D" id="3.30.1150.10">
    <property type="match status" value="1"/>
</dbReference>
<keyword evidence="9" id="KW-1185">Reference proteome</keyword>
<evidence type="ECO:0000259" key="7">
    <source>
        <dbReference type="SMART" id="SM00965"/>
    </source>
</evidence>
<gene>
    <name evidence="8" type="ORF">P3W85_03365</name>
</gene>
<keyword evidence="5" id="KW-0472">Membrane</keyword>
<evidence type="ECO:0000256" key="4">
    <source>
        <dbReference type="ARBA" id="ARBA00022989"/>
    </source>
</evidence>
<dbReference type="Pfam" id="PF13103">
    <property type="entry name" value="TonB_2"/>
    <property type="match status" value="1"/>
</dbReference>
<comment type="caution">
    <text evidence="8">The sequence shown here is derived from an EMBL/GenBank/DDBJ whole genome shotgun (WGS) entry which is preliminary data.</text>
</comment>
<evidence type="ECO:0000256" key="3">
    <source>
        <dbReference type="ARBA" id="ARBA00022692"/>
    </source>
</evidence>
<protein>
    <submittedName>
        <fullName evidence="8">TonB family protein</fullName>
    </submittedName>
</protein>
<keyword evidence="2" id="KW-0813">Transport</keyword>
<dbReference type="NCBIfam" id="TIGR01352">
    <property type="entry name" value="tonB_Cterm"/>
    <property type="match status" value="1"/>
</dbReference>
<keyword evidence="6" id="KW-0998">Cell outer membrane</keyword>
<keyword evidence="3" id="KW-0812">Transmembrane</keyword>
<evidence type="ECO:0000313" key="8">
    <source>
        <dbReference type="EMBL" id="MDF3831999.1"/>
    </source>
</evidence>
<feature type="domain" description="Secretin/TonB short N-terminal" evidence="7">
    <location>
        <begin position="33"/>
        <end position="87"/>
    </location>
</feature>
<proteinExistence type="predicted"/>
<name>A0ABT6AHR3_9BURK</name>
<accession>A0ABT6AHR3</accession>